<dbReference type="SUPFAM" id="SSF88659">
    <property type="entry name" value="Sigma3 and sigma4 domains of RNA polymerase sigma factors"/>
    <property type="match status" value="2"/>
</dbReference>
<dbReference type="NCBIfam" id="TIGR02937">
    <property type="entry name" value="sigma70-ECF"/>
    <property type="match status" value="1"/>
</dbReference>
<keyword evidence="3" id="KW-0238">DNA-binding</keyword>
<dbReference type="InterPro" id="IPR007627">
    <property type="entry name" value="RNA_pol_sigma70_r2"/>
</dbReference>
<dbReference type="PIRSF" id="PIRSF000770">
    <property type="entry name" value="RNA_pol_sigma-SigE/K"/>
    <property type="match status" value="1"/>
</dbReference>
<evidence type="ECO:0000256" key="4">
    <source>
        <dbReference type="ARBA" id="ARBA00023163"/>
    </source>
</evidence>
<dbReference type="Gene3D" id="1.10.1740.10">
    <property type="match status" value="1"/>
</dbReference>
<dbReference type="InterPro" id="IPR013325">
    <property type="entry name" value="RNA_pol_sigma_r2"/>
</dbReference>
<dbReference type="RefSeq" id="WP_133081794.1">
    <property type="nucleotide sequence ID" value="NZ_CP024915.1"/>
</dbReference>
<dbReference type="Proteomes" id="UP000239187">
    <property type="component" value="Chromosome"/>
</dbReference>
<organism evidence="7 8">
    <name type="scientific">Arthrobacter agilis</name>
    <dbReference type="NCBI Taxonomy" id="37921"/>
    <lineage>
        <taxon>Bacteria</taxon>
        <taxon>Bacillati</taxon>
        <taxon>Actinomycetota</taxon>
        <taxon>Actinomycetes</taxon>
        <taxon>Micrococcales</taxon>
        <taxon>Micrococcaceae</taxon>
        <taxon>Arthrobacter</taxon>
    </lineage>
</organism>
<keyword evidence="7" id="KW-0282">Flagellum</keyword>
<dbReference type="GO" id="GO:0003677">
    <property type="term" value="F:DNA binding"/>
    <property type="evidence" value="ECO:0007669"/>
    <property type="project" value="UniProtKB-KW"/>
</dbReference>
<accession>A0A2L0UDA8</accession>
<dbReference type="Pfam" id="PF04542">
    <property type="entry name" value="Sigma70_r2"/>
    <property type="match status" value="1"/>
</dbReference>
<evidence type="ECO:0000259" key="5">
    <source>
        <dbReference type="Pfam" id="PF04542"/>
    </source>
</evidence>
<evidence type="ECO:0000256" key="2">
    <source>
        <dbReference type="ARBA" id="ARBA00023082"/>
    </source>
</evidence>
<name>A0A2L0UDA8_9MICC</name>
<feature type="domain" description="RNA polymerase sigma-70 region 2" evidence="5">
    <location>
        <begin position="9"/>
        <end position="80"/>
    </location>
</feature>
<keyword evidence="7" id="KW-0969">Cilium</keyword>
<reference evidence="7 8" key="1">
    <citation type="submission" date="2017-11" db="EMBL/GenBank/DDBJ databases">
        <title>Draft genome of Arthrobacter agilis strain UMCV2, a plant growth-promoting rhizobacterium and biocontrol capacity of phytopathogenic fungi.</title>
        <authorList>
            <person name="Martinez-Camara R."/>
            <person name="Santoyo G."/>
            <person name="Moreno-Hagelsieb G."/>
            <person name="Valencia-Cantero E."/>
        </authorList>
    </citation>
    <scope>NUCLEOTIDE SEQUENCE [LARGE SCALE GENOMIC DNA]</scope>
    <source>
        <strain evidence="7 8">UMCV2</strain>
    </source>
</reference>
<dbReference type="InterPro" id="IPR000943">
    <property type="entry name" value="RNA_pol_sigma70"/>
</dbReference>
<dbReference type="AlphaFoldDB" id="A0A2L0UDA8"/>
<gene>
    <name evidence="7" type="ORF">CVO76_06145</name>
</gene>
<dbReference type="Gene3D" id="1.20.140.160">
    <property type="match status" value="1"/>
</dbReference>
<keyword evidence="2" id="KW-0731">Sigma factor</keyword>
<keyword evidence="7" id="KW-0966">Cell projection</keyword>
<dbReference type="EMBL" id="CP024915">
    <property type="protein sequence ID" value="AUZ87263.1"/>
    <property type="molecule type" value="Genomic_DNA"/>
</dbReference>
<dbReference type="Pfam" id="PF04545">
    <property type="entry name" value="Sigma70_r4"/>
    <property type="match status" value="1"/>
</dbReference>
<dbReference type="InterPro" id="IPR013324">
    <property type="entry name" value="RNA_pol_sigma_r3/r4-like"/>
</dbReference>
<proteinExistence type="predicted"/>
<dbReference type="InterPro" id="IPR007630">
    <property type="entry name" value="RNA_pol_sigma70_r4"/>
</dbReference>
<keyword evidence="1" id="KW-0805">Transcription regulation</keyword>
<evidence type="ECO:0000256" key="1">
    <source>
        <dbReference type="ARBA" id="ARBA00023015"/>
    </source>
</evidence>
<dbReference type="SUPFAM" id="SSF88946">
    <property type="entry name" value="Sigma2 domain of RNA polymerase sigma factors"/>
    <property type="match status" value="1"/>
</dbReference>
<sequence length="274" mass="29291">MNSREREKLIVDNLPLVGYLVSTLCARATHLSRDDLASVGAIALITSADSFDPTLGVPFGAYARRRITGAFADEMRSNDWAPRSARRRIGDTIAAQDTLAASLGRTPTTDELAMTLGVSRHEVQAALGDAARSVQTLDETVLDIVPCLDQLPEASLLADEQVRHIRAAVAHLPARMRHIIQEVFFEGRSVTEVAAELGTTHSAVSQQKSEALRLLQDGLATHYSDTAGSAPAPISRVSPKRRAEYLSALGSALTPLRGHAATYATARPAFASAS</sequence>
<evidence type="ECO:0000256" key="3">
    <source>
        <dbReference type="ARBA" id="ARBA00023125"/>
    </source>
</evidence>
<keyword evidence="4" id="KW-0804">Transcription</keyword>
<dbReference type="CDD" id="cd06171">
    <property type="entry name" value="Sigma70_r4"/>
    <property type="match status" value="1"/>
</dbReference>
<dbReference type="GO" id="GO:0006352">
    <property type="term" value="P:DNA-templated transcription initiation"/>
    <property type="evidence" value="ECO:0007669"/>
    <property type="project" value="InterPro"/>
</dbReference>
<dbReference type="PANTHER" id="PTHR30385">
    <property type="entry name" value="SIGMA FACTOR F FLAGELLAR"/>
    <property type="match status" value="1"/>
</dbReference>
<evidence type="ECO:0000313" key="7">
    <source>
        <dbReference type="EMBL" id="AUZ87263.1"/>
    </source>
</evidence>
<dbReference type="InterPro" id="IPR014284">
    <property type="entry name" value="RNA_pol_sigma-70_dom"/>
</dbReference>
<evidence type="ECO:0000259" key="6">
    <source>
        <dbReference type="Pfam" id="PF04545"/>
    </source>
</evidence>
<dbReference type="GO" id="GO:0016987">
    <property type="term" value="F:sigma factor activity"/>
    <property type="evidence" value="ECO:0007669"/>
    <property type="project" value="UniProtKB-KW"/>
</dbReference>
<evidence type="ECO:0000313" key="8">
    <source>
        <dbReference type="Proteomes" id="UP000239187"/>
    </source>
</evidence>
<protein>
    <submittedName>
        <fullName evidence="7">Flagellar biosynthesis protein FliA</fullName>
    </submittedName>
</protein>
<feature type="domain" description="RNA polymerase sigma-70 region 4" evidence="6">
    <location>
        <begin position="169"/>
        <end position="216"/>
    </location>
</feature>